<dbReference type="InterPro" id="IPR006015">
    <property type="entry name" value="Universal_stress_UspA"/>
</dbReference>
<dbReference type="PANTHER" id="PTHR46268">
    <property type="entry name" value="STRESS RESPONSE PROTEIN NHAX"/>
    <property type="match status" value="1"/>
</dbReference>
<evidence type="ECO:0000259" key="2">
    <source>
        <dbReference type="Pfam" id="PF00582"/>
    </source>
</evidence>
<dbReference type="OrthoDB" id="9792500at2"/>
<proteinExistence type="inferred from homology"/>
<reference evidence="3 4" key="1">
    <citation type="submission" date="2015-04" db="EMBL/GenBank/DDBJ databases">
        <title>The draft genome sequence of Roseovarius sp.R12b.</title>
        <authorList>
            <person name="Li G."/>
            <person name="Lai Q."/>
            <person name="Shao Z."/>
            <person name="Yan P."/>
        </authorList>
    </citation>
    <scope>NUCLEOTIDE SEQUENCE [LARGE SCALE GENOMIC DNA]</scope>
    <source>
        <strain evidence="3 4">R12B</strain>
    </source>
</reference>
<sequence>MFKKIMAPVDLAHKDRLEKALQCTADLAKHYGAEVVFVGVTTSTPSSVAHSPEEYGEKLDAFANEQSQAHGFTALGKALLSHDPSSDVDDVLLKATADNNVDLVVMASHLPNVMDYVWPSNGGKIAEHAKCSVMVVRT</sequence>
<dbReference type="STRING" id="1641875.XM53_20820"/>
<accession>A0A0T5NNH4</accession>
<evidence type="ECO:0000313" key="3">
    <source>
        <dbReference type="EMBL" id="KRS10506.1"/>
    </source>
</evidence>
<comment type="caution">
    <text evidence="3">The sequence shown here is derived from an EMBL/GenBank/DDBJ whole genome shotgun (WGS) entry which is preliminary data.</text>
</comment>
<dbReference type="InterPro" id="IPR014729">
    <property type="entry name" value="Rossmann-like_a/b/a_fold"/>
</dbReference>
<dbReference type="Gene3D" id="3.40.50.620">
    <property type="entry name" value="HUPs"/>
    <property type="match status" value="1"/>
</dbReference>
<keyword evidence="4" id="KW-1185">Reference proteome</keyword>
<dbReference type="AlphaFoldDB" id="A0A0T5NNH4"/>
<comment type="similarity">
    <text evidence="1">Belongs to the universal stress protein A family.</text>
</comment>
<feature type="domain" description="UspA" evidence="2">
    <location>
        <begin position="1"/>
        <end position="137"/>
    </location>
</feature>
<dbReference type="PATRIC" id="fig|1641875.4.peg.3234"/>
<dbReference type="CDD" id="cd00293">
    <property type="entry name" value="USP-like"/>
    <property type="match status" value="1"/>
</dbReference>
<dbReference type="RefSeq" id="WP_057796727.1">
    <property type="nucleotide sequence ID" value="NZ_LAXJ01000030.1"/>
</dbReference>
<name>A0A0T5NNH4_9RHOB</name>
<dbReference type="SUPFAM" id="SSF52402">
    <property type="entry name" value="Adenine nucleotide alpha hydrolases-like"/>
    <property type="match status" value="1"/>
</dbReference>
<dbReference type="Pfam" id="PF00582">
    <property type="entry name" value="Usp"/>
    <property type="match status" value="1"/>
</dbReference>
<dbReference type="PRINTS" id="PR01438">
    <property type="entry name" value="UNVRSLSTRESS"/>
</dbReference>
<gene>
    <name evidence="3" type="ORF">XM53_20820</name>
</gene>
<organism evidence="3 4">
    <name type="scientific">Roseovarius atlanticus</name>
    <dbReference type="NCBI Taxonomy" id="1641875"/>
    <lineage>
        <taxon>Bacteria</taxon>
        <taxon>Pseudomonadati</taxon>
        <taxon>Pseudomonadota</taxon>
        <taxon>Alphaproteobacteria</taxon>
        <taxon>Rhodobacterales</taxon>
        <taxon>Roseobacteraceae</taxon>
        <taxon>Roseovarius</taxon>
    </lineage>
</organism>
<dbReference type="InterPro" id="IPR006016">
    <property type="entry name" value="UspA"/>
</dbReference>
<dbReference type="EMBL" id="LAXJ01000030">
    <property type="protein sequence ID" value="KRS10506.1"/>
    <property type="molecule type" value="Genomic_DNA"/>
</dbReference>
<dbReference type="Proteomes" id="UP000051295">
    <property type="component" value="Unassembled WGS sequence"/>
</dbReference>
<evidence type="ECO:0000313" key="4">
    <source>
        <dbReference type="Proteomes" id="UP000051295"/>
    </source>
</evidence>
<evidence type="ECO:0000256" key="1">
    <source>
        <dbReference type="ARBA" id="ARBA00008791"/>
    </source>
</evidence>
<dbReference type="PANTHER" id="PTHR46268:SF6">
    <property type="entry name" value="UNIVERSAL STRESS PROTEIN UP12"/>
    <property type="match status" value="1"/>
</dbReference>
<protein>
    <submittedName>
        <fullName evidence="3">Universal stress protein UspA</fullName>
    </submittedName>
</protein>